<evidence type="ECO:0000313" key="2">
    <source>
        <dbReference type="Proteomes" id="UP000554482"/>
    </source>
</evidence>
<dbReference type="OrthoDB" id="421979at2759"/>
<gene>
    <name evidence="1" type="ORF">FRX31_013565</name>
</gene>
<keyword evidence="2" id="KW-1185">Reference proteome</keyword>
<protein>
    <submittedName>
        <fullName evidence="1">Uncharacterized protein</fullName>
    </submittedName>
</protein>
<dbReference type="Proteomes" id="UP000554482">
    <property type="component" value="Unassembled WGS sequence"/>
</dbReference>
<proteinExistence type="predicted"/>
<accession>A0A7J6WIT3</accession>
<dbReference type="EMBL" id="JABWDY010015437">
    <property type="protein sequence ID" value="KAF5196848.1"/>
    <property type="molecule type" value="Genomic_DNA"/>
</dbReference>
<comment type="caution">
    <text evidence="1">The sequence shown here is derived from an EMBL/GenBank/DDBJ whole genome shotgun (WGS) entry which is preliminary data.</text>
</comment>
<organism evidence="1 2">
    <name type="scientific">Thalictrum thalictroides</name>
    <name type="common">Rue-anemone</name>
    <name type="synonym">Anemone thalictroides</name>
    <dbReference type="NCBI Taxonomy" id="46969"/>
    <lineage>
        <taxon>Eukaryota</taxon>
        <taxon>Viridiplantae</taxon>
        <taxon>Streptophyta</taxon>
        <taxon>Embryophyta</taxon>
        <taxon>Tracheophyta</taxon>
        <taxon>Spermatophyta</taxon>
        <taxon>Magnoliopsida</taxon>
        <taxon>Ranunculales</taxon>
        <taxon>Ranunculaceae</taxon>
        <taxon>Thalictroideae</taxon>
        <taxon>Thalictrum</taxon>
    </lineage>
</organism>
<name>A0A7J6WIT3_THATH</name>
<evidence type="ECO:0000313" key="1">
    <source>
        <dbReference type="EMBL" id="KAF5196848.1"/>
    </source>
</evidence>
<sequence>MVANNDVGRACAHRYTYWIFKFIWLRAPRKQCCDVVPSSIGKRLDVAIRECGEEELVFMHP</sequence>
<dbReference type="AlphaFoldDB" id="A0A7J6WIT3"/>
<reference evidence="1 2" key="1">
    <citation type="submission" date="2020-06" db="EMBL/GenBank/DDBJ databases">
        <title>Transcriptomic and genomic resources for Thalictrum thalictroides and T. hernandezii: Facilitating candidate gene discovery in an emerging model plant lineage.</title>
        <authorList>
            <person name="Arias T."/>
            <person name="Riano-Pachon D.M."/>
            <person name="Di Stilio V.S."/>
        </authorList>
    </citation>
    <scope>NUCLEOTIDE SEQUENCE [LARGE SCALE GENOMIC DNA]</scope>
    <source>
        <strain evidence="2">cv. WT478/WT964</strain>
        <tissue evidence="1">Leaves</tissue>
    </source>
</reference>